<evidence type="ECO:0000313" key="1">
    <source>
        <dbReference type="EMBL" id="CAG8604421.1"/>
    </source>
</evidence>
<comment type="caution">
    <text evidence="1">The sequence shown here is derived from an EMBL/GenBank/DDBJ whole genome shotgun (WGS) entry which is preliminary data.</text>
</comment>
<keyword evidence="2" id="KW-1185">Reference proteome</keyword>
<dbReference type="EMBL" id="CAJVPJ010001810">
    <property type="protein sequence ID" value="CAG8604421.1"/>
    <property type="molecule type" value="Genomic_DNA"/>
</dbReference>
<accession>A0A9N9GEE3</accession>
<evidence type="ECO:0000313" key="2">
    <source>
        <dbReference type="Proteomes" id="UP000789572"/>
    </source>
</evidence>
<dbReference type="OrthoDB" id="2315391at2759"/>
<feature type="non-terminal residue" evidence="1">
    <location>
        <position position="200"/>
    </location>
</feature>
<name>A0A9N9GEE3_9GLOM</name>
<dbReference type="Proteomes" id="UP000789572">
    <property type="component" value="Unassembled WGS sequence"/>
</dbReference>
<protein>
    <submittedName>
        <fullName evidence="1">6969_t:CDS:1</fullName>
    </submittedName>
</protein>
<reference evidence="1" key="1">
    <citation type="submission" date="2021-06" db="EMBL/GenBank/DDBJ databases">
        <authorList>
            <person name="Kallberg Y."/>
            <person name="Tangrot J."/>
            <person name="Rosling A."/>
        </authorList>
    </citation>
    <scope>NUCLEOTIDE SEQUENCE</scope>
    <source>
        <strain evidence="1">IA702</strain>
    </source>
</reference>
<proteinExistence type="predicted"/>
<dbReference type="AlphaFoldDB" id="A0A9N9GEE3"/>
<gene>
    <name evidence="1" type="ORF">POCULU_LOCUS7636</name>
</gene>
<organism evidence="1 2">
    <name type="scientific">Paraglomus occultum</name>
    <dbReference type="NCBI Taxonomy" id="144539"/>
    <lineage>
        <taxon>Eukaryota</taxon>
        <taxon>Fungi</taxon>
        <taxon>Fungi incertae sedis</taxon>
        <taxon>Mucoromycota</taxon>
        <taxon>Glomeromycotina</taxon>
        <taxon>Glomeromycetes</taxon>
        <taxon>Paraglomerales</taxon>
        <taxon>Paraglomeraceae</taxon>
        <taxon>Paraglomus</taxon>
    </lineage>
</organism>
<sequence length="200" mass="23322">MKYSGSFKLYEVLQAIRLNINQKCTEKEYLFLFLQIDEFQKIFQRDSQLEGRTENDERTLFHHLYLLSVLGGYMRAKPSMVYVQTLLSGTAPFEVIQVLEPSGYSCKPLSLPLLLLSLKSRIELMKYYADQGNSSEVSWESKIWVHQLLLDTGGLPHALDTLFIEFFGEIYENIVDFFNNIESHQPVDIFHRVMTNLDNH</sequence>